<organism evidence="1 2">
    <name type="scientific">Terribacillus aidingensis</name>
    <dbReference type="NCBI Taxonomy" id="586416"/>
    <lineage>
        <taxon>Bacteria</taxon>
        <taxon>Bacillati</taxon>
        <taxon>Bacillota</taxon>
        <taxon>Bacilli</taxon>
        <taxon>Bacillales</taxon>
        <taxon>Bacillaceae</taxon>
        <taxon>Terribacillus</taxon>
    </lineage>
</organism>
<name>A0A285NJZ5_9BACI</name>
<gene>
    <name evidence="1" type="ORF">SAMN05421503_1274</name>
</gene>
<accession>A0A285NJZ5</accession>
<dbReference type="RefSeq" id="WP_097040396.1">
    <property type="nucleotide sequence ID" value="NZ_OBEK01000002.1"/>
</dbReference>
<evidence type="ECO:0000313" key="1">
    <source>
        <dbReference type="EMBL" id="SNZ09578.1"/>
    </source>
</evidence>
<dbReference type="AlphaFoldDB" id="A0A285NJZ5"/>
<protein>
    <recommendedName>
        <fullName evidence="3">Hook-length control protein FliK</fullName>
    </recommendedName>
</protein>
<evidence type="ECO:0000313" key="2">
    <source>
        <dbReference type="Proteomes" id="UP000219356"/>
    </source>
</evidence>
<proteinExistence type="predicted"/>
<sequence length="588" mass="64842">MYQHSIQATGKLMQAAQLQEKTLRSGEIVTGKINKFYPDNKALLQIGAKQVIAELQTQLSAGGTYWFEVKEGGERPLLQVLPPTAQRQSSVAGLIELTGNKVNSTASSFIEGLRKQQISFTIAELKQALQLLQQQEPHLMEVSKDALQVMLKRQLPLSANVLQAITARQTMDLTASIQQLAQDSPADGKVNLPLQNVLSKLAPGSATGNSAQLVQQIVQEVKSGKQDTYQAIRPFFPSNPPTYNTWQEEWLNFDTKTMRAMDTQSLQQVSMNSVSKDSKIPFPAALQSFMVELQQAAKPIAAVQSNAQTALSTAQQLLRMFPDQPLAQNVQASVSKALDAFNMVSTAQSLQEMLTNSNSKNEELLAKTADMLQLLQLAQRNEQSKDGAFFKVLLQDVMRVMGFSYEHDVAAADVTELPLKGLLLQHHAAGSEKAELSSQLLQQITGSQLLQVQDDKQMAYIQLQLPGAPFGLNKDMLLDIESRKEADGQLSAEHCRIMFYLDMPVLKELVVDMFVQKKAISLHIYTQSDATESVMRPLQNKLKAALETSGYHLSSVKYSLSGKANTAGQHAVAKPNVSFEQRGVDFRI</sequence>
<dbReference type="OrthoDB" id="2351076at2"/>
<dbReference type="Proteomes" id="UP000219356">
    <property type="component" value="Unassembled WGS sequence"/>
</dbReference>
<dbReference type="EMBL" id="OBEK01000002">
    <property type="protein sequence ID" value="SNZ09578.1"/>
    <property type="molecule type" value="Genomic_DNA"/>
</dbReference>
<evidence type="ECO:0008006" key="3">
    <source>
        <dbReference type="Google" id="ProtNLM"/>
    </source>
</evidence>
<keyword evidence="2" id="KW-1185">Reference proteome</keyword>
<reference evidence="2" key="1">
    <citation type="submission" date="2017-09" db="EMBL/GenBank/DDBJ databases">
        <authorList>
            <person name="Varghese N."/>
            <person name="Submissions S."/>
        </authorList>
    </citation>
    <scope>NUCLEOTIDE SEQUENCE [LARGE SCALE GENOMIC DNA]</scope>
    <source>
        <strain evidence="2">CGMCC 1.8913</strain>
    </source>
</reference>